<feature type="compositionally biased region" description="Low complexity" evidence="1">
    <location>
        <begin position="56"/>
        <end position="67"/>
    </location>
</feature>
<keyword evidence="3" id="KW-1185">Reference proteome</keyword>
<name>A0A067SRJ4_GALM3</name>
<sequence>MTTRKAQTMSQTATITAFVACRPIPPSRGPTSPDNGPTLPALTLLHSGGGDSQPGSASPTSPSSSVSRSRDVSAGPTLSLSFESAAPASLLLVLVVACWSPVARAG</sequence>
<organism evidence="2 3">
    <name type="scientific">Galerina marginata (strain CBS 339.88)</name>
    <dbReference type="NCBI Taxonomy" id="685588"/>
    <lineage>
        <taxon>Eukaryota</taxon>
        <taxon>Fungi</taxon>
        <taxon>Dikarya</taxon>
        <taxon>Basidiomycota</taxon>
        <taxon>Agaricomycotina</taxon>
        <taxon>Agaricomycetes</taxon>
        <taxon>Agaricomycetidae</taxon>
        <taxon>Agaricales</taxon>
        <taxon>Agaricineae</taxon>
        <taxon>Strophariaceae</taxon>
        <taxon>Galerina</taxon>
    </lineage>
</organism>
<dbReference type="HOGENOM" id="CLU_2223480_0_0_1"/>
<feature type="region of interest" description="Disordered" evidence="1">
    <location>
        <begin position="19"/>
        <end position="76"/>
    </location>
</feature>
<evidence type="ECO:0000313" key="2">
    <source>
        <dbReference type="EMBL" id="KDR70324.1"/>
    </source>
</evidence>
<reference evidence="3" key="1">
    <citation type="journal article" date="2014" name="Proc. Natl. Acad. Sci. U.S.A.">
        <title>Extensive sampling of basidiomycete genomes demonstrates inadequacy of the white-rot/brown-rot paradigm for wood decay fungi.</title>
        <authorList>
            <person name="Riley R."/>
            <person name="Salamov A.A."/>
            <person name="Brown D.W."/>
            <person name="Nagy L.G."/>
            <person name="Floudas D."/>
            <person name="Held B.W."/>
            <person name="Levasseur A."/>
            <person name="Lombard V."/>
            <person name="Morin E."/>
            <person name="Otillar R."/>
            <person name="Lindquist E.A."/>
            <person name="Sun H."/>
            <person name="LaButti K.M."/>
            <person name="Schmutz J."/>
            <person name="Jabbour D."/>
            <person name="Luo H."/>
            <person name="Baker S.E."/>
            <person name="Pisabarro A.G."/>
            <person name="Walton J.D."/>
            <person name="Blanchette R.A."/>
            <person name="Henrissat B."/>
            <person name="Martin F."/>
            <person name="Cullen D."/>
            <person name="Hibbett D.S."/>
            <person name="Grigoriev I.V."/>
        </authorList>
    </citation>
    <scope>NUCLEOTIDE SEQUENCE [LARGE SCALE GENOMIC DNA]</scope>
    <source>
        <strain evidence="3">CBS 339.88</strain>
    </source>
</reference>
<gene>
    <name evidence="2" type="ORF">GALMADRAFT_144637</name>
</gene>
<dbReference type="PROSITE" id="PS51257">
    <property type="entry name" value="PROKAR_LIPOPROTEIN"/>
    <property type="match status" value="1"/>
</dbReference>
<proteinExistence type="predicted"/>
<evidence type="ECO:0000313" key="3">
    <source>
        <dbReference type="Proteomes" id="UP000027222"/>
    </source>
</evidence>
<accession>A0A067SRJ4</accession>
<dbReference type="AlphaFoldDB" id="A0A067SRJ4"/>
<evidence type="ECO:0000256" key="1">
    <source>
        <dbReference type="SAM" id="MobiDB-lite"/>
    </source>
</evidence>
<dbReference type="EMBL" id="KL142397">
    <property type="protein sequence ID" value="KDR70324.1"/>
    <property type="molecule type" value="Genomic_DNA"/>
</dbReference>
<dbReference type="Proteomes" id="UP000027222">
    <property type="component" value="Unassembled WGS sequence"/>
</dbReference>
<protein>
    <submittedName>
        <fullName evidence="2">Uncharacterized protein</fullName>
    </submittedName>
</protein>